<keyword evidence="3 5" id="KW-1133">Transmembrane helix</keyword>
<feature type="transmembrane region" description="Helical" evidence="5">
    <location>
        <begin position="302"/>
        <end position="319"/>
    </location>
</feature>
<evidence type="ECO:0000313" key="7">
    <source>
        <dbReference type="EMBL" id="AUF83262.1"/>
    </source>
</evidence>
<evidence type="ECO:0000256" key="4">
    <source>
        <dbReference type="ARBA" id="ARBA00023136"/>
    </source>
</evidence>
<feature type="transmembrane region" description="Helical" evidence="5">
    <location>
        <begin position="472"/>
        <end position="497"/>
    </location>
</feature>
<evidence type="ECO:0000256" key="2">
    <source>
        <dbReference type="ARBA" id="ARBA00022692"/>
    </source>
</evidence>
<evidence type="ECO:0000259" key="6">
    <source>
        <dbReference type="Pfam" id="PF00324"/>
    </source>
</evidence>
<dbReference type="EMBL" id="CP025257">
    <property type="protein sequence ID" value="AUF83262.1"/>
    <property type="molecule type" value="Genomic_DNA"/>
</dbReference>
<protein>
    <submittedName>
        <fullName evidence="7">Amino acid permease</fullName>
    </submittedName>
</protein>
<reference evidence="7 8" key="1">
    <citation type="submission" date="2017-12" db="EMBL/GenBank/DDBJ databases">
        <title>Mesoplasma syrphidae YJS, Complete Genome.</title>
        <authorList>
            <person name="Knight T.F."/>
            <person name="Citino T."/>
            <person name="Rubinstein R."/>
            <person name="Neuschaefer Z."/>
        </authorList>
    </citation>
    <scope>NUCLEOTIDE SEQUENCE [LARGE SCALE GENOMIC DNA]</scope>
    <source>
        <strain evidence="7 8">YJS</strain>
    </source>
</reference>
<dbReference type="PIRSF" id="PIRSF006060">
    <property type="entry name" value="AA_transporter"/>
    <property type="match status" value="1"/>
</dbReference>
<evidence type="ECO:0000256" key="1">
    <source>
        <dbReference type="ARBA" id="ARBA00004141"/>
    </source>
</evidence>
<gene>
    <name evidence="7" type="ORF">CXP39_00355</name>
</gene>
<keyword evidence="2 5" id="KW-0812">Transmembrane</keyword>
<feature type="transmembrane region" description="Helical" evidence="5">
    <location>
        <begin position="21"/>
        <end position="41"/>
    </location>
</feature>
<name>A0A2K9BQH2_9MOLU</name>
<organism evidence="7 8">
    <name type="scientific">Mesoplasma syrphidae</name>
    <dbReference type="NCBI Taxonomy" id="225999"/>
    <lineage>
        <taxon>Bacteria</taxon>
        <taxon>Bacillati</taxon>
        <taxon>Mycoplasmatota</taxon>
        <taxon>Mollicutes</taxon>
        <taxon>Entomoplasmatales</taxon>
        <taxon>Entomoplasmataceae</taxon>
        <taxon>Mesoplasma</taxon>
    </lineage>
</organism>
<feature type="transmembrane region" description="Helical" evidence="5">
    <location>
        <begin position="361"/>
        <end position="379"/>
    </location>
</feature>
<evidence type="ECO:0000256" key="3">
    <source>
        <dbReference type="ARBA" id="ARBA00022989"/>
    </source>
</evidence>
<evidence type="ECO:0000313" key="8">
    <source>
        <dbReference type="Proteomes" id="UP000233419"/>
    </source>
</evidence>
<dbReference type="InterPro" id="IPR050367">
    <property type="entry name" value="APC_superfamily"/>
</dbReference>
<dbReference type="Proteomes" id="UP000233419">
    <property type="component" value="Chromosome"/>
</dbReference>
<feature type="transmembrane region" description="Helical" evidence="5">
    <location>
        <begin position="100"/>
        <end position="122"/>
    </location>
</feature>
<sequence length="549" mass="62191">MKLKKIKASDKDHKIGVRHGIWMLFSYIAGITFVMHFGVFNGERSENHQVIQLGYHIVWIMAAISITIFITAWAFIRLIKTHPTTTGGGAQYARTALGKYMSVLYSCFSIGVISLLFISMIVTLRTTLSVDNWLKEHVFGSWTNFVLDFGGVIFAVTAGITSYWGVHRFKKVSTFLSYASWTITGLITVIAFVLIFGGRTNTDGNGNPITPIESKLTFSWFQYAFIVFFFSYGGFETFISTGKAIKNRRKNLPIIVMVALGLTSLFFVLFSGLFLFTLISNFTDTPNLEIFKRLDILFKTKQQYFFGFGVTIIIVYMLFNRFNSITQMSYYGSNSVDSLVQQNFLPKKIGVTNANNVSTKGLLISICLSLILAVFFLLIPDSIEGITGSTSFFNFDSVAGAVGFIYISMYSMVILCAITLSLKKKITSKWWEIALWIGTVVFLMVILFYQIYQLINQMIPKENQTNSEYAQALIGALTQILFYCAIVATSLFIRFVIHPKLETQLSPQEVKQQDEFINQYYYASDVIEDDEEEVLTQKRESKAIQKRAV</sequence>
<dbReference type="Pfam" id="PF00324">
    <property type="entry name" value="AA_permease"/>
    <property type="match status" value="1"/>
</dbReference>
<feature type="transmembrane region" description="Helical" evidence="5">
    <location>
        <begin position="218"/>
        <end position="239"/>
    </location>
</feature>
<keyword evidence="8" id="KW-1185">Reference proteome</keyword>
<keyword evidence="4 5" id="KW-0472">Membrane</keyword>
<dbReference type="Gene3D" id="1.20.1740.10">
    <property type="entry name" value="Amino acid/polyamine transporter I"/>
    <property type="match status" value="1"/>
</dbReference>
<dbReference type="RefSeq" id="WP_027048366.1">
    <property type="nucleotide sequence ID" value="NZ_CP025257.1"/>
</dbReference>
<dbReference type="InterPro" id="IPR004841">
    <property type="entry name" value="AA-permease/SLC12A_dom"/>
</dbReference>
<feature type="transmembrane region" description="Helical" evidence="5">
    <location>
        <begin position="433"/>
        <end position="452"/>
    </location>
</feature>
<feature type="transmembrane region" description="Helical" evidence="5">
    <location>
        <begin position="251"/>
        <end position="282"/>
    </location>
</feature>
<dbReference type="OrthoDB" id="401072at2"/>
<dbReference type="AlphaFoldDB" id="A0A2K9BQH2"/>
<feature type="domain" description="Amino acid permease/ SLC12A" evidence="6">
    <location>
        <begin position="57"/>
        <end position="491"/>
    </location>
</feature>
<proteinExistence type="predicted"/>
<dbReference type="PANTHER" id="PTHR42770:SF7">
    <property type="entry name" value="MEMBRANE PROTEIN"/>
    <property type="match status" value="1"/>
</dbReference>
<feature type="transmembrane region" description="Helical" evidence="5">
    <location>
        <begin position="142"/>
        <end position="166"/>
    </location>
</feature>
<dbReference type="PANTHER" id="PTHR42770">
    <property type="entry name" value="AMINO ACID TRANSPORTER-RELATED"/>
    <property type="match status" value="1"/>
</dbReference>
<dbReference type="GO" id="GO:0016020">
    <property type="term" value="C:membrane"/>
    <property type="evidence" value="ECO:0007669"/>
    <property type="project" value="UniProtKB-SubCell"/>
</dbReference>
<comment type="subcellular location">
    <subcellularLocation>
        <location evidence="1">Membrane</location>
        <topology evidence="1">Multi-pass membrane protein</topology>
    </subcellularLocation>
</comment>
<accession>A0A2K9BQH2</accession>
<dbReference type="KEGG" id="msyr:CXP39_00355"/>
<feature type="transmembrane region" description="Helical" evidence="5">
    <location>
        <begin position="53"/>
        <end position="79"/>
    </location>
</feature>
<feature type="transmembrane region" description="Helical" evidence="5">
    <location>
        <begin position="399"/>
        <end position="421"/>
    </location>
</feature>
<evidence type="ECO:0000256" key="5">
    <source>
        <dbReference type="SAM" id="Phobius"/>
    </source>
</evidence>
<feature type="transmembrane region" description="Helical" evidence="5">
    <location>
        <begin position="178"/>
        <end position="198"/>
    </location>
</feature>
<dbReference type="GO" id="GO:0055085">
    <property type="term" value="P:transmembrane transport"/>
    <property type="evidence" value="ECO:0007669"/>
    <property type="project" value="InterPro"/>
</dbReference>